<evidence type="ECO:0000313" key="3">
    <source>
        <dbReference type="Proteomes" id="UP001140206"/>
    </source>
</evidence>
<protein>
    <submittedName>
        <fullName evidence="2">F-box/RNI-like superfamily protein</fullName>
    </submittedName>
</protein>
<dbReference type="AlphaFoldDB" id="A0AAV8DWX3"/>
<dbReference type="InterPro" id="IPR036047">
    <property type="entry name" value="F-box-like_dom_sf"/>
</dbReference>
<dbReference type="PANTHER" id="PTHR34223">
    <property type="entry name" value="OS11G0201299 PROTEIN"/>
    <property type="match status" value="1"/>
</dbReference>
<dbReference type="EMBL" id="JAMFTS010000003">
    <property type="protein sequence ID" value="KAJ4771027.1"/>
    <property type="molecule type" value="Genomic_DNA"/>
</dbReference>
<feature type="domain" description="F-box" evidence="1">
    <location>
        <begin position="8"/>
        <end position="58"/>
    </location>
</feature>
<gene>
    <name evidence="2" type="ORF">LUZ62_055284</name>
</gene>
<keyword evidence="3" id="KW-1185">Reference proteome</keyword>
<comment type="caution">
    <text evidence="2">The sequence shown here is derived from an EMBL/GenBank/DDBJ whole genome shotgun (WGS) entry which is preliminary data.</text>
</comment>
<proteinExistence type="predicted"/>
<dbReference type="Proteomes" id="UP001140206">
    <property type="component" value="Chromosome 3"/>
</dbReference>
<dbReference type="InterPro" id="IPR053197">
    <property type="entry name" value="F-box_SCFL_complex_component"/>
</dbReference>
<dbReference type="PROSITE" id="PS50181">
    <property type="entry name" value="FBOX"/>
    <property type="match status" value="1"/>
</dbReference>
<name>A0AAV8DWX3_9POAL</name>
<reference evidence="2" key="1">
    <citation type="submission" date="2022-08" db="EMBL/GenBank/DDBJ databases">
        <authorList>
            <person name="Marques A."/>
        </authorList>
    </citation>
    <scope>NUCLEOTIDE SEQUENCE</scope>
    <source>
        <strain evidence="2">RhyPub2mFocal</strain>
        <tissue evidence="2">Leaves</tissue>
    </source>
</reference>
<dbReference type="Gene3D" id="1.20.1280.50">
    <property type="match status" value="1"/>
</dbReference>
<evidence type="ECO:0000313" key="2">
    <source>
        <dbReference type="EMBL" id="KAJ4771027.1"/>
    </source>
</evidence>
<dbReference type="SUPFAM" id="SSF81383">
    <property type="entry name" value="F-box domain"/>
    <property type="match status" value="1"/>
</dbReference>
<dbReference type="InterPro" id="IPR001810">
    <property type="entry name" value="F-box_dom"/>
</dbReference>
<dbReference type="InterPro" id="IPR055411">
    <property type="entry name" value="LRR_FXL15/At3g58940/PEG3-like"/>
</dbReference>
<sequence length="439" mass="50931">MENNLSCTDMISDLPDALVTHILSFLSPKEAVKTCMLSRRWRSTWASMPVLKFDYEKFQLVPKNRTEENWVKFIKFVGHVLQNRERSLSLDTFEFKCSPSWYPTVPFPIQYILLALRFNPRVFSIYASRGDILDCAELLFQCASLQSISLNNTLYRYRTDKFFELKVVNLPYLKKLELSYLKVEDNLCRMLFQGCRVLEELKLLFCRLHVSLLSSEVLNSLVLTHCYFEKKLVISTRNLMHLDVFHTRCDGANFLLENMASLVDAHIRCFDVDMHDNLESSNCGLVFHNSYSKFSMTSDHTLESAQATAMGQEASNCSDFKVVKSLHLGCSDLRNLFSSIAFFLQKSPNLKKLSVELFPKPYMCKKSSNQEWRNARSSYEEFTDALLQREYLEVVLIIENLSTKDGRVTKLVQELYSLSMSTRKIVVIVQTKDGYHYLC</sequence>
<dbReference type="InterPro" id="IPR032675">
    <property type="entry name" value="LRR_dom_sf"/>
</dbReference>
<dbReference type="Pfam" id="PF24758">
    <property type="entry name" value="LRR_At5g56370"/>
    <property type="match status" value="1"/>
</dbReference>
<evidence type="ECO:0000259" key="1">
    <source>
        <dbReference type="PROSITE" id="PS50181"/>
    </source>
</evidence>
<dbReference type="InterPro" id="IPR053781">
    <property type="entry name" value="F-box_AtFBL13-like"/>
</dbReference>
<dbReference type="Gene3D" id="3.80.10.10">
    <property type="entry name" value="Ribonuclease Inhibitor"/>
    <property type="match status" value="1"/>
</dbReference>
<dbReference type="SUPFAM" id="SSF52047">
    <property type="entry name" value="RNI-like"/>
    <property type="match status" value="1"/>
</dbReference>
<organism evidence="2 3">
    <name type="scientific">Rhynchospora pubera</name>
    <dbReference type="NCBI Taxonomy" id="906938"/>
    <lineage>
        <taxon>Eukaryota</taxon>
        <taxon>Viridiplantae</taxon>
        <taxon>Streptophyta</taxon>
        <taxon>Embryophyta</taxon>
        <taxon>Tracheophyta</taxon>
        <taxon>Spermatophyta</taxon>
        <taxon>Magnoliopsida</taxon>
        <taxon>Liliopsida</taxon>
        <taxon>Poales</taxon>
        <taxon>Cyperaceae</taxon>
        <taxon>Cyperoideae</taxon>
        <taxon>Rhynchosporeae</taxon>
        <taxon>Rhynchospora</taxon>
    </lineage>
</organism>
<dbReference type="Pfam" id="PF00646">
    <property type="entry name" value="F-box"/>
    <property type="match status" value="1"/>
</dbReference>
<accession>A0AAV8DWX3</accession>
<dbReference type="SMART" id="SM00256">
    <property type="entry name" value="FBOX"/>
    <property type="match status" value="1"/>
</dbReference>
<dbReference type="PANTHER" id="PTHR34223:SF51">
    <property type="entry name" value="OS06G0556300 PROTEIN"/>
    <property type="match status" value="1"/>
</dbReference>
<dbReference type="CDD" id="cd22160">
    <property type="entry name" value="F-box_AtFBL13-like"/>
    <property type="match status" value="1"/>
</dbReference>